<evidence type="ECO:0000256" key="5">
    <source>
        <dbReference type="ARBA" id="ARBA00022989"/>
    </source>
</evidence>
<feature type="transmembrane region" description="Helical" evidence="8">
    <location>
        <begin position="438"/>
        <end position="458"/>
    </location>
</feature>
<dbReference type="PANTHER" id="PTHR23519:SF5">
    <property type="entry name" value="AUTOPHAGY-RELATED PROTEIN"/>
    <property type="match status" value="1"/>
</dbReference>
<keyword evidence="3 8" id="KW-0813">Transport</keyword>
<evidence type="ECO:0000313" key="9">
    <source>
        <dbReference type="EMBL" id="KAA6409466.1"/>
    </source>
</evidence>
<keyword evidence="5 8" id="KW-1133">Transmembrane helix</keyword>
<gene>
    <name evidence="9" type="ORF">FRX48_07020</name>
</gene>
<evidence type="ECO:0000256" key="4">
    <source>
        <dbReference type="ARBA" id="ARBA00022692"/>
    </source>
</evidence>
<comment type="similarity">
    <text evidence="2 8">Belongs to the ATG22 family.</text>
</comment>
<keyword evidence="8" id="KW-0029">Amino-acid transport</keyword>
<dbReference type="Gene3D" id="1.20.1250.20">
    <property type="entry name" value="MFS general substrate transporter like domains"/>
    <property type="match status" value="1"/>
</dbReference>
<evidence type="ECO:0000256" key="1">
    <source>
        <dbReference type="ARBA" id="ARBA00004128"/>
    </source>
</evidence>
<feature type="transmembrane region" description="Helical" evidence="8">
    <location>
        <begin position="470"/>
        <end position="495"/>
    </location>
</feature>
<dbReference type="PANTHER" id="PTHR23519">
    <property type="entry name" value="AUTOPHAGY-RELATED PROTEIN 22"/>
    <property type="match status" value="1"/>
</dbReference>
<comment type="caution">
    <text evidence="9">The sequence shown here is derived from an EMBL/GenBank/DDBJ whole genome shotgun (WGS) entry which is preliminary data.</text>
</comment>
<evidence type="ECO:0000313" key="10">
    <source>
        <dbReference type="Proteomes" id="UP000324767"/>
    </source>
</evidence>
<reference evidence="9 10" key="1">
    <citation type="submission" date="2019-09" db="EMBL/GenBank/DDBJ databases">
        <title>The hologenome of the rock-dwelling lichen Lasallia pustulata.</title>
        <authorList>
            <person name="Greshake Tzovaras B."/>
            <person name="Segers F."/>
            <person name="Bicker A."/>
            <person name="Dal Grande F."/>
            <person name="Otte J."/>
            <person name="Hankeln T."/>
            <person name="Schmitt I."/>
            <person name="Ebersberger I."/>
        </authorList>
    </citation>
    <scope>NUCLEOTIDE SEQUENCE [LARGE SCALE GENOMIC DNA]</scope>
    <source>
        <strain evidence="9">A1-1</strain>
    </source>
</reference>
<keyword evidence="8" id="KW-0926">Vacuole</keyword>
<dbReference type="InterPro" id="IPR036259">
    <property type="entry name" value="MFS_trans_sf"/>
</dbReference>
<dbReference type="OrthoDB" id="42657at2759"/>
<evidence type="ECO:0000256" key="7">
    <source>
        <dbReference type="ARBA" id="ARBA00023136"/>
    </source>
</evidence>
<feature type="transmembrane region" description="Helical" evidence="8">
    <location>
        <begin position="405"/>
        <end position="426"/>
    </location>
</feature>
<dbReference type="GO" id="GO:0006914">
    <property type="term" value="P:autophagy"/>
    <property type="evidence" value="ECO:0007669"/>
    <property type="project" value="UniProtKB-KW"/>
</dbReference>
<dbReference type="SUPFAM" id="SSF103473">
    <property type="entry name" value="MFS general substrate transporter"/>
    <property type="match status" value="1"/>
</dbReference>
<feature type="transmembrane region" description="Helical" evidence="8">
    <location>
        <begin position="507"/>
        <end position="525"/>
    </location>
</feature>
<dbReference type="GO" id="GO:0006865">
    <property type="term" value="P:amino acid transport"/>
    <property type="evidence" value="ECO:0007669"/>
    <property type="project" value="UniProtKB-KW"/>
</dbReference>
<keyword evidence="4 8" id="KW-0812">Transmembrane</keyword>
<evidence type="ECO:0000256" key="8">
    <source>
        <dbReference type="RuleBase" id="RU363073"/>
    </source>
</evidence>
<proteinExistence type="inferred from homology"/>
<feature type="transmembrane region" description="Helical" evidence="8">
    <location>
        <begin position="246"/>
        <end position="267"/>
    </location>
</feature>
<comment type="subcellular location">
    <subcellularLocation>
        <location evidence="1 8">Vacuole membrane</location>
        <topology evidence="1 8">Multi-pass membrane protein</topology>
    </subcellularLocation>
</comment>
<keyword evidence="6 8" id="KW-0072">Autophagy</keyword>
<feature type="transmembrane region" description="Helical" evidence="8">
    <location>
        <begin position="279"/>
        <end position="302"/>
    </location>
</feature>
<sequence>MSTFNNSSRRPFYLGHRVLHRYDKLPSISATMPDTSEAVVRDEEIRDRIGGENCERLPAAPDTFDSKYQTTRAEIWSWYVYYISNSGLTLFNFAPTAFQNLVSQAAGDTGVLHFAGRDRTVNSIVLLSNGIAFAIQIVVFLVLGSFADFGTWRPNILIVLSLMGIALGFGWLGVHTAGLWEVAAGMYIVGTIVYQTSFTFWQAAFPALARNTASQMRKADDLNAGRISLVDYHVADSLKRNELSNIALCLQVCVIPICAVIIGILYALRINDSTENNNWGISVVIAFGSGMWLLLAIPWFVLEKRRKGQDIPPGMNVVTAGLWQLYRASVYIWKLKQSLYFLIGYFLLGDALNTTVTVVLTLQNEVVSYNSITLTYLLMVGYLSQGVGVYTMWRIQRKWSISTKTMFNAVAIATIILDAWGVAGIYTQKIGFHNIWEFWFYQVYFGVFVCAWFSFSMTMISEVTPRGKEFLFFSLFNIVGKTSSFIGPLVSSAIIDASTDGNNSLPFWFLFAVSIVSFLGLYIFVDLQKSQKEQQDLLDEEQLIIKRLKGLASPSAL</sequence>
<evidence type="ECO:0000256" key="2">
    <source>
        <dbReference type="ARBA" id="ARBA00006978"/>
    </source>
</evidence>
<dbReference type="EMBL" id="VXIT01000011">
    <property type="protein sequence ID" value="KAA6409466.1"/>
    <property type="molecule type" value="Genomic_DNA"/>
</dbReference>
<dbReference type="Pfam" id="PF11700">
    <property type="entry name" value="ATG22"/>
    <property type="match status" value="1"/>
</dbReference>
<evidence type="ECO:0000256" key="6">
    <source>
        <dbReference type="ARBA" id="ARBA00023006"/>
    </source>
</evidence>
<feature type="transmembrane region" description="Helical" evidence="8">
    <location>
        <begin position="374"/>
        <end position="393"/>
    </location>
</feature>
<accession>A0A5M8PL45</accession>
<feature type="transmembrane region" description="Helical" evidence="8">
    <location>
        <begin position="339"/>
        <end position="362"/>
    </location>
</feature>
<dbReference type="InterPro" id="IPR024671">
    <property type="entry name" value="Atg22-like"/>
</dbReference>
<feature type="transmembrane region" description="Helical" evidence="8">
    <location>
        <begin position="186"/>
        <end position="208"/>
    </location>
</feature>
<evidence type="ECO:0000256" key="3">
    <source>
        <dbReference type="ARBA" id="ARBA00022448"/>
    </source>
</evidence>
<dbReference type="Proteomes" id="UP000324767">
    <property type="component" value="Unassembled WGS sequence"/>
</dbReference>
<comment type="function">
    <text evidence="8">Vacuolar effluxer which mediate the efflux of amino acids resulting from autophagic degradation. The release of autophagic amino acids allows the maintenance of protein synthesis and viability during nitrogen starvation.</text>
</comment>
<protein>
    <recommendedName>
        <fullName evidence="8">Autophagy-related protein</fullName>
    </recommendedName>
</protein>
<dbReference type="GO" id="GO:0005774">
    <property type="term" value="C:vacuolar membrane"/>
    <property type="evidence" value="ECO:0007669"/>
    <property type="project" value="UniProtKB-SubCell"/>
</dbReference>
<dbReference type="InterPro" id="IPR050495">
    <property type="entry name" value="ATG22/LtaA_families"/>
</dbReference>
<name>A0A5M8PL45_9LECA</name>
<keyword evidence="7 8" id="KW-0472">Membrane</keyword>
<feature type="transmembrane region" description="Helical" evidence="8">
    <location>
        <begin position="156"/>
        <end position="174"/>
    </location>
</feature>
<feature type="transmembrane region" description="Helical" evidence="8">
    <location>
        <begin position="124"/>
        <end position="144"/>
    </location>
</feature>
<feature type="transmembrane region" description="Helical" evidence="8">
    <location>
        <begin position="76"/>
        <end position="94"/>
    </location>
</feature>
<dbReference type="AlphaFoldDB" id="A0A5M8PL45"/>
<organism evidence="9 10">
    <name type="scientific">Lasallia pustulata</name>
    <dbReference type="NCBI Taxonomy" id="136370"/>
    <lineage>
        <taxon>Eukaryota</taxon>
        <taxon>Fungi</taxon>
        <taxon>Dikarya</taxon>
        <taxon>Ascomycota</taxon>
        <taxon>Pezizomycotina</taxon>
        <taxon>Lecanoromycetes</taxon>
        <taxon>OSLEUM clade</taxon>
        <taxon>Umbilicariomycetidae</taxon>
        <taxon>Umbilicariales</taxon>
        <taxon>Umbilicariaceae</taxon>
        <taxon>Lasallia</taxon>
    </lineage>
</organism>